<sequence>MMACEAIDIAVAGEDLQMMAMEASATVDENGGDDSFMFANVSMGSDDRNSQPQWSRDDAHGTNGNLNDGTYLTHMISEERSRVSRQPRWTRDETLVLIEGKRLEEAKWSKVKESRERGIEMGRANSDSKWLSISQFCERKGVSRSAAQCRKRWCNLSADYKRIRDWESLRGKQSFWLMSNDVRKENKLPGCFDREVFDALNKSLGNHACSVPDVIFDSGRQCTDEGLFSDIEHPLVEENLSVSADKETGSPAIESLTSAQGNYEEKFLNEKFTIDGCEDVLEEEPDILPGRKKRKRPSVEETDEFNRELCTLLESSSRILTAHMDSQNLNFHLDRTQRKEHAENLVAVLGKLADAIGKIADKL</sequence>
<evidence type="ECO:0000259" key="2">
    <source>
        <dbReference type="PROSITE" id="PS50090"/>
    </source>
</evidence>
<dbReference type="PROSITE" id="PS50090">
    <property type="entry name" value="MYB_LIKE"/>
    <property type="match status" value="1"/>
</dbReference>
<evidence type="ECO:0000313" key="3">
    <source>
        <dbReference type="EMBL" id="KAH7307025.1"/>
    </source>
</evidence>
<dbReference type="InterPro" id="IPR044822">
    <property type="entry name" value="Myb_DNA-bind_4"/>
</dbReference>
<feature type="compositionally biased region" description="Basic and acidic residues" evidence="1">
    <location>
        <begin position="45"/>
        <end position="60"/>
    </location>
</feature>
<accession>A0A8T2S4D6</accession>
<evidence type="ECO:0000313" key="4">
    <source>
        <dbReference type="Proteomes" id="UP000825935"/>
    </source>
</evidence>
<dbReference type="Proteomes" id="UP000825935">
    <property type="component" value="Chromosome 22"/>
</dbReference>
<dbReference type="EMBL" id="CM035427">
    <property type="protein sequence ID" value="KAH7307025.1"/>
    <property type="molecule type" value="Genomic_DNA"/>
</dbReference>
<dbReference type="PANTHER" id="PTHR47211:SF2">
    <property type="entry name" value="TRIHELIX TRANSCRIPTION FACTOR ASR3"/>
    <property type="match status" value="1"/>
</dbReference>
<reference evidence="3" key="1">
    <citation type="submission" date="2021-08" db="EMBL/GenBank/DDBJ databases">
        <title>WGS assembly of Ceratopteris richardii.</title>
        <authorList>
            <person name="Marchant D.B."/>
            <person name="Chen G."/>
            <person name="Jenkins J."/>
            <person name="Shu S."/>
            <person name="Leebens-Mack J."/>
            <person name="Grimwood J."/>
            <person name="Schmutz J."/>
            <person name="Soltis P."/>
            <person name="Soltis D."/>
            <person name="Chen Z.-H."/>
        </authorList>
    </citation>
    <scope>NUCLEOTIDE SEQUENCE</scope>
    <source>
        <strain evidence="3">Whitten #5841</strain>
        <tissue evidence="3">Leaf</tissue>
    </source>
</reference>
<gene>
    <name evidence="3" type="ORF">KP509_22G042700</name>
</gene>
<dbReference type="PANTHER" id="PTHR47211">
    <property type="entry name" value="TRIHELIX TRANSCRIPTION FACTOR ASR3"/>
    <property type="match status" value="1"/>
</dbReference>
<dbReference type="AlphaFoldDB" id="A0A8T2S4D6"/>
<dbReference type="Pfam" id="PF13837">
    <property type="entry name" value="Myb_DNA-bind_4"/>
    <property type="match status" value="1"/>
</dbReference>
<dbReference type="InterPro" id="IPR001005">
    <property type="entry name" value="SANT/Myb"/>
</dbReference>
<evidence type="ECO:0000256" key="1">
    <source>
        <dbReference type="SAM" id="MobiDB-lite"/>
    </source>
</evidence>
<organism evidence="3 4">
    <name type="scientific">Ceratopteris richardii</name>
    <name type="common">Triangle waterfern</name>
    <dbReference type="NCBI Taxonomy" id="49495"/>
    <lineage>
        <taxon>Eukaryota</taxon>
        <taxon>Viridiplantae</taxon>
        <taxon>Streptophyta</taxon>
        <taxon>Embryophyta</taxon>
        <taxon>Tracheophyta</taxon>
        <taxon>Polypodiopsida</taxon>
        <taxon>Polypodiidae</taxon>
        <taxon>Polypodiales</taxon>
        <taxon>Pteridineae</taxon>
        <taxon>Pteridaceae</taxon>
        <taxon>Parkerioideae</taxon>
        <taxon>Ceratopteris</taxon>
    </lineage>
</organism>
<feature type="domain" description="Myb-like" evidence="2">
    <location>
        <begin position="88"/>
        <end position="157"/>
    </location>
</feature>
<dbReference type="OrthoDB" id="1865198at2759"/>
<comment type="caution">
    <text evidence="3">The sequence shown here is derived from an EMBL/GenBank/DDBJ whole genome shotgun (WGS) entry which is preliminary data.</text>
</comment>
<dbReference type="Gene3D" id="1.10.10.60">
    <property type="entry name" value="Homeodomain-like"/>
    <property type="match status" value="1"/>
</dbReference>
<feature type="region of interest" description="Disordered" evidence="1">
    <location>
        <begin position="41"/>
        <end position="69"/>
    </location>
</feature>
<protein>
    <recommendedName>
        <fullName evidence="2">Myb-like domain-containing protein</fullName>
    </recommendedName>
</protein>
<name>A0A8T2S4D6_CERRI</name>
<keyword evidence="4" id="KW-1185">Reference proteome</keyword>
<proteinExistence type="predicted"/>
<dbReference type="OMA" id="PQYHLID"/>